<dbReference type="AlphaFoldDB" id="A0A5B1CFQ2"/>
<protein>
    <submittedName>
        <fullName evidence="1">Uncharacterized protein</fullName>
    </submittedName>
</protein>
<keyword evidence="2" id="KW-1185">Reference proteome</keyword>
<name>A0A5B1CFQ2_9BACT</name>
<sequence>MKLTSSIRFAFAALIVFSIGGCSLFPETRNRDVIHNPFPQLKRVAVLPFFNQSEEPTVDGDAVGSQYYASLQAVPGFEVLPMGVTKTAWIQYSLHNGEPRTGADFQAFARHLGVEAVVVGAVTDFKSFYPPQMAMTVHWYAANEGFHAIPPGYGLPWGTEQEKQIPRRVLREAEFELARSQLATQSPISVDETPGVQNAIQQTSANRQVDVQFDAEEVDPFAEPNFAAPMSPEGEIYGGQIMDGEIMEGEIVDGEYFHGEHETWETPLPPAWPDPTDLIPDGPSPVRPMAITNHEPILTHTKIYRGDDPYVTGRLADYVETGDDARNSGWQGYLKRTDDFVRFCCHLHITEMLESRGGRDQSDFIMRWSLSRY</sequence>
<dbReference type="PROSITE" id="PS51257">
    <property type="entry name" value="PROKAR_LIPOPROTEIN"/>
    <property type="match status" value="1"/>
</dbReference>
<dbReference type="Gene3D" id="3.40.50.10610">
    <property type="entry name" value="ABC-type transport auxiliary lipoprotein component"/>
    <property type="match status" value="1"/>
</dbReference>
<evidence type="ECO:0000313" key="2">
    <source>
        <dbReference type="Proteomes" id="UP000322699"/>
    </source>
</evidence>
<organism evidence="1 2">
    <name type="scientific">Rubripirellula obstinata</name>
    <dbReference type="NCBI Taxonomy" id="406547"/>
    <lineage>
        <taxon>Bacteria</taxon>
        <taxon>Pseudomonadati</taxon>
        <taxon>Planctomycetota</taxon>
        <taxon>Planctomycetia</taxon>
        <taxon>Pirellulales</taxon>
        <taxon>Pirellulaceae</taxon>
        <taxon>Rubripirellula</taxon>
    </lineage>
</organism>
<dbReference type="RefSeq" id="WP_084422981.1">
    <property type="nucleotide sequence ID" value="NZ_LWSK01000177.1"/>
</dbReference>
<accession>A0A5B1CFQ2</accession>
<dbReference type="OrthoDB" id="241736at2"/>
<reference evidence="1 2" key="1">
    <citation type="submission" date="2019-08" db="EMBL/GenBank/DDBJ databases">
        <title>Deep-cultivation of Planctomycetes and their phenomic and genomic characterization uncovers novel biology.</title>
        <authorList>
            <person name="Wiegand S."/>
            <person name="Jogler M."/>
            <person name="Boedeker C."/>
            <person name="Pinto D."/>
            <person name="Vollmers J."/>
            <person name="Rivas-Marin E."/>
            <person name="Kohn T."/>
            <person name="Peeters S.H."/>
            <person name="Heuer A."/>
            <person name="Rast P."/>
            <person name="Oberbeckmann S."/>
            <person name="Bunk B."/>
            <person name="Jeske O."/>
            <person name="Meyerdierks A."/>
            <person name="Storesund J.E."/>
            <person name="Kallscheuer N."/>
            <person name="Luecker S."/>
            <person name="Lage O.M."/>
            <person name="Pohl T."/>
            <person name="Merkel B.J."/>
            <person name="Hornburger P."/>
            <person name="Mueller R.-W."/>
            <person name="Bruemmer F."/>
            <person name="Labrenz M."/>
            <person name="Spormann A.M."/>
            <person name="Op Den Camp H."/>
            <person name="Overmann J."/>
            <person name="Amann R."/>
            <person name="Jetten M.S.M."/>
            <person name="Mascher T."/>
            <person name="Medema M.H."/>
            <person name="Devos D.P."/>
            <person name="Kaster A.-K."/>
            <person name="Ovreas L."/>
            <person name="Rohde M."/>
            <person name="Galperin M.Y."/>
            <person name="Jogler C."/>
        </authorList>
    </citation>
    <scope>NUCLEOTIDE SEQUENCE [LARGE SCALE GENOMIC DNA]</scope>
    <source>
        <strain evidence="1 2">LF1</strain>
    </source>
</reference>
<comment type="caution">
    <text evidence="1">The sequence shown here is derived from an EMBL/GenBank/DDBJ whole genome shotgun (WGS) entry which is preliminary data.</text>
</comment>
<proteinExistence type="predicted"/>
<dbReference type="EMBL" id="VRLW01000001">
    <property type="protein sequence ID" value="KAA1260028.1"/>
    <property type="molecule type" value="Genomic_DNA"/>
</dbReference>
<evidence type="ECO:0000313" key="1">
    <source>
        <dbReference type="EMBL" id="KAA1260028.1"/>
    </source>
</evidence>
<gene>
    <name evidence="1" type="ORF">LF1_25660</name>
</gene>
<dbReference type="Proteomes" id="UP000322699">
    <property type="component" value="Unassembled WGS sequence"/>
</dbReference>